<dbReference type="GO" id="GO:0003677">
    <property type="term" value="F:DNA binding"/>
    <property type="evidence" value="ECO:0007669"/>
    <property type="project" value="InterPro"/>
</dbReference>
<dbReference type="InterPro" id="IPR011010">
    <property type="entry name" value="DNA_brk_join_enz"/>
</dbReference>
<gene>
    <name evidence="1" type="ORF">EU981_03345</name>
</gene>
<sequence>MWSLFKWAVSRGLVKSNPAIGIVRQSWKTMGFHTWTIEQIERFRKHHPIGTKVRLALEMMLFLGLRRSDVIDDVVSRIAKIGCYR</sequence>
<protein>
    <submittedName>
        <fullName evidence="1">Integrase</fullName>
    </submittedName>
</protein>
<dbReference type="SUPFAM" id="SSF56349">
    <property type="entry name" value="DNA breaking-rejoining enzymes"/>
    <property type="match status" value="1"/>
</dbReference>
<name>A0A937DH52_9HYPH</name>
<evidence type="ECO:0000313" key="1">
    <source>
        <dbReference type="EMBL" id="MBL0849100.1"/>
    </source>
</evidence>
<reference evidence="1" key="1">
    <citation type="submission" date="2019-02" db="EMBL/GenBank/DDBJ databases">
        <title>A novel Candidatus Liberibacter species associated with the New Zealand native fuchsia psyllid, Ctenarytaina fuchsiae.</title>
        <authorList>
            <person name="Thompson S.M."/>
            <person name="Jorgensen N."/>
            <person name="David C."/>
            <person name="Bulman S.R."/>
            <person name="Smith G.R."/>
        </authorList>
    </citation>
    <scope>NUCLEOTIDE SEQUENCE</scope>
    <source>
        <strain evidence="1">Oxford</strain>
    </source>
</reference>
<dbReference type="EMBL" id="SEOL01000005">
    <property type="protein sequence ID" value="MBL0849100.1"/>
    <property type="molecule type" value="Genomic_DNA"/>
</dbReference>
<organism evidence="1 2">
    <name type="scientific">Candidatus Liberibacter ctenarytainae</name>
    <dbReference type="NCBI Taxonomy" id="2020335"/>
    <lineage>
        <taxon>Bacteria</taxon>
        <taxon>Pseudomonadati</taxon>
        <taxon>Pseudomonadota</taxon>
        <taxon>Alphaproteobacteria</taxon>
        <taxon>Hyphomicrobiales</taxon>
        <taxon>Rhizobiaceae</taxon>
        <taxon>Liberibacter</taxon>
    </lineage>
</organism>
<proteinExistence type="predicted"/>
<dbReference type="AlphaFoldDB" id="A0A937DH52"/>
<evidence type="ECO:0000313" key="2">
    <source>
        <dbReference type="Proteomes" id="UP000736856"/>
    </source>
</evidence>
<dbReference type="Proteomes" id="UP000736856">
    <property type="component" value="Unassembled WGS sequence"/>
</dbReference>
<comment type="caution">
    <text evidence="1">The sequence shown here is derived from an EMBL/GenBank/DDBJ whole genome shotgun (WGS) entry which is preliminary data.</text>
</comment>
<accession>A0A937DH52</accession>